<organism evidence="2 3">
    <name type="scientific">Sutterella megalosphaeroides</name>
    <dbReference type="NCBI Taxonomy" id="2494234"/>
    <lineage>
        <taxon>Bacteria</taxon>
        <taxon>Pseudomonadati</taxon>
        <taxon>Pseudomonadota</taxon>
        <taxon>Betaproteobacteria</taxon>
        <taxon>Burkholderiales</taxon>
        <taxon>Sutterellaceae</taxon>
        <taxon>Sutterella</taxon>
    </lineage>
</organism>
<keyword evidence="1" id="KW-0812">Transmembrane</keyword>
<feature type="transmembrane region" description="Helical" evidence="1">
    <location>
        <begin position="187"/>
        <end position="204"/>
    </location>
</feature>
<dbReference type="KEGG" id="sutt:SUTMEG_13470"/>
<keyword evidence="1" id="KW-1133">Transmembrane helix</keyword>
<dbReference type="Proteomes" id="UP000271003">
    <property type="component" value="Chromosome"/>
</dbReference>
<dbReference type="AlphaFoldDB" id="A0A2Z6IFF9"/>
<name>A0A2Z6IFF9_9BURK</name>
<proteinExistence type="predicted"/>
<feature type="transmembrane region" description="Helical" evidence="1">
    <location>
        <begin position="120"/>
        <end position="141"/>
    </location>
</feature>
<gene>
    <name evidence="2" type="ORF">SUTMEG_13470</name>
</gene>
<keyword evidence="1" id="KW-0472">Membrane</keyword>
<evidence type="ECO:0000256" key="1">
    <source>
        <dbReference type="SAM" id="Phobius"/>
    </source>
</evidence>
<evidence type="ECO:0008006" key="4">
    <source>
        <dbReference type="Google" id="ProtNLM"/>
    </source>
</evidence>
<sequence length="211" mass="23076">MLLLVEFFYVLSAVDSARIDAILREETRTVVYARYAGDAQGVVRLATRAAEAPVDAVRFFFTFWASNYRAKGVAPTGEGAESAVRDNAAVESFFARHARDPLILDAAALLRLAQNRMGQFAAAFFFLFPLIPAAVADGRAARRRAEMRGIPPNPLMHARAKCALALIVALAHGATLVPVVFTDPFFWFFPVPALLTAAALRTIVRHRSTGR</sequence>
<protein>
    <recommendedName>
        <fullName evidence="4">DUF4400 domain-containing protein</fullName>
    </recommendedName>
</protein>
<feature type="transmembrane region" description="Helical" evidence="1">
    <location>
        <begin position="162"/>
        <end position="181"/>
    </location>
</feature>
<dbReference type="EMBL" id="AP018786">
    <property type="protein sequence ID" value="BBF23456.1"/>
    <property type="molecule type" value="Genomic_DNA"/>
</dbReference>
<evidence type="ECO:0000313" key="2">
    <source>
        <dbReference type="EMBL" id="BBF23456.1"/>
    </source>
</evidence>
<accession>A0A2Z6IFF9</accession>
<keyword evidence="3" id="KW-1185">Reference proteome</keyword>
<evidence type="ECO:0000313" key="3">
    <source>
        <dbReference type="Proteomes" id="UP000271003"/>
    </source>
</evidence>
<reference evidence="2 3" key="1">
    <citation type="journal article" date="2018" name="Int. J. Syst. Evol. Microbiol.">
        <title>Mesosutterella multiformis gen. nov., sp. nov., a member of the family Sutterellaceae and Sutterella megalosphaeroides sp. nov., isolated from human faeces.</title>
        <authorList>
            <person name="Sakamoto M."/>
            <person name="Ikeyama N."/>
            <person name="Kunihiro T."/>
            <person name="Iino T."/>
            <person name="Yuki M."/>
            <person name="Ohkuma M."/>
        </authorList>
    </citation>
    <scope>NUCLEOTIDE SEQUENCE [LARGE SCALE GENOMIC DNA]</scope>
    <source>
        <strain evidence="2 3">6FBBBH3</strain>
    </source>
</reference>